<accession>A0A128F5G1</accession>
<dbReference type="STRING" id="1796497.GCE9029_02670"/>
<name>A0A128F5G1_9GAMM</name>
<dbReference type="RefSeq" id="WP_062663712.1">
    <property type="nucleotide sequence ID" value="NZ_FIZX01000002.1"/>
</dbReference>
<dbReference type="EMBL" id="FIZX01000002">
    <property type="protein sequence ID" value="CZF81531.1"/>
    <property type="molecule type" value="Genomic_DNA"/>
</dbReference>
<reference evidence="2" key="1">
    <citation type="submission" date="2016-02" db="EMBL/GenBank/DDBJ databases">
        <authorList>
            <person name="Rodrigo-Torres Lidia"/>
            <person name="Arahal R.David."/>
        </authorList>
    </citation>
    <scope>NUCLEOTIDE SEQUENCE [LARGE SCALE GENOMIC DNA]</scope>
    <source>
        <strain evidence="2">CECT 9029</strain>
    </source>
</reference>
<evidence type="ECO:0000313" key="2">
    <source>
        <dbReference type="Proteomes" id="UP000071641"/>
    </source>
</evidence>
<evidence type="ECO:0000313" key="1">
    <source>
        <dbReference type="EMBL" id="CZF81531.1"/>
    </source>
</evidence>
<proteinExistence type="predicted"/>
<dbReference type="AlphaFoldDB" id="A0A128F5G1"/>
<gene>
    <name evidence="1" type="ORF">GCE9029_02670</name>
</gene>
<organism evidence="1 2">
    <name type="scientific">Grimontia celer</name>
    <dbReference type="NCBI Taxonomy" id="1796497"/>
    <lineage>
        <taxon>Bacteria</taxon>
        <taxon>Pseudomonadati</taxon>
        <taxon>Pseudomonadota</taxon>
        <taxon>Gammaproteobacteria</taxon>
        <taxon>Vibrionales</taxon>
        <taxon>Vibrionaceae</taxon>
        <taxon>Grimontia</taxon>
    </lineage>
</organism>
<sequence>MAEQENKLYCSDCGKLTAHTLVQLEPRKAEPDATLFQRATIVLSNSMDLVLGSSYQQCDCCGSTFGHTDSIGGI</sequence>
<dbReference type="Proteomes" id="UP000071641">
    <property type="component" value="Unassembled WGS sequence"/>
</dbReference>
<protein>
    <submittedName>
        <fullName evidence="1">Uncharacterized protein</fullName>
    </submittedName>
</protein>
<keyword evidence="2" id="KW-1185">Reference proteome</keyword>
<dbReference type="OrthoDB" id="5917481at2"/>